<evidence type="ECO:0000313" key="5">
    <source>
        <dbReference type="EMBL" id="KAG7578912.1"/>
    </source>
</evidence>
<feature type="compositionally biased region" description="Basic and acidic residues" evidence="2">
    <location>
        <begin position="421"/>
        <end position="430"/>
    </location>
</feature>
<organism evidence="5 6">
    <name type="scientific">Arabidopsis thaliana x Arabidopsis arenosa</name>
    <dbReference type="NCBI Taxonomy" id="1240361"/>
    <lineage>
        <taxon>Eukaryota</taxon>
        <taxon>Viridiplantae</taxon>
        <taxon>Streptophyta</taxon>
        <taxon>Embryophyta</taxon>
        <taxon>Tracheophyta</taxon>
        <taxon>Spermatophyta</taxon>
        <taxon>Magnoliopsida</taxon>
        <taxon>eudicotyledons</taxon>
        <taxon>Gunneridae</taxon>
        <taxon>Pentapetalae</taxon>
        <taxon>rosids</taxon>
        <taxon>malvids</taxon>
        <taxon>Brassicales</taxon>
        <taxon>Brassicaceae</taxon>
        <taxon>Camelineae</taxon>
        <taxon>Arabidopsis</taxon>
    </lineage>
</organism>
<feature type="region of interest" description="Disordered" evidence="2">
    <location>
        <begin position="421"/>
        <end position="448"/>
    </location>
</feature>
<dbReference type="GO" id="GO:0015074">
    <property type="term" value="P:DNA integration"/>
    <property type="evidence" value="ECO:0007669"/>
    <property type="project" value="InterPro"/>
</dbReference>
<dbReference type="InterPro" id="IPR025724">
    <property type="entry name" value="GAG-pre-integrase_dom"/>
</dbReference>
<reference evidence="5 6" key="1">
    <citation type="submission" date="2020-12" db="EMBL/GenBank/DDBJ databases">
        <title>Concerted genomic and epigenomic changes stabilize Arabidopsis allopolyploids.</title>
        <authorList>
            <person name="Chen Z."/>
        </authorList>
    </citation>
    <scope>NUCLEOTIDE SEQUENCE [LARGE SCALE GENOMIC DNA]</scope>
    <source>
        <strain evidence="5">Allo738</strain>
        <tissue evidence="5">Leaf</tissue>
    </source>
</reference>
<dbReference type="GO" id="GO:0008270">
    <property type="term" value="F:zinc ion binding"/>
    <property type="evidence" value="ECO:0007669"/>
    <property type="project" value="UniProtKB-KW"/>
</dbReference>
<evidence type="ECO:0000259" key="4">
    <source>
        <dbReference type="PROSITE" id="PS50994"/>
    </source>
</evidence>
<feature type="region of interest" description="Disordered" evidence="2">
    <location>
        <begin position="955"/>
        <end position="994"/>
    </location>
</feature>
<dbReference type="PANTHER" id="PTHR11439:SF462">
    <property type="match status" value="1"/>
</dbReference>
<comment type="caution">
    <text evidence="5">The sequence shown here is derived from an EMBL/GenBank/DDBJ whole genome shotgun (WGS) entry which is preliminary data.</text>
</comment>
<dbReference type="PROSITE" id="PS50158">
    <property type="entry name" value="ZF_CCHC"/>
    <property type="match status" value="1"/>
</dbReference>
<dbReference type="InterPro" id="IPR001584">
    <property type="entry name" value="Integrase_cat-core"/>
</dbReference>
<dbReference type="PROSITE" id="PS50994">
    <property type="entry name" value="INTEGRASE"/>
    <property type="match status" value="1"/>
</dbReference>
<proteinExistence type="predicted"/>
<evidence type="ECO:0000313" key="6">
    <source>
        <dbReference type="Proteomes" id="UP000694240"/>
    </source>
</evidence>
<dbReference type="InterPro" id="IPR057670">
    <property type="entry name" value="SH3_retrovirus"/>
</dbReference>
<dbReference type="InterPro" id="IPR054722">
    <property type="entry name" value="PolX-like_BBD"/>
</dbReference>
<gene>
    <name evidence="5" type="ORF">ISN45_Aa03g030770</name>
</gene>
<dbReference type="CDD" id="cd09272">
    <property type="entry name" value="RNase_HI_RT_Ty1"/>
    <property type="match status" value="1"/>
</dbReference>
<evidence type="ECO:0000256" key="2">
    <source>
        <dbReference type="SAM" id="MobiDB-lite"/>
    </source>
</evidence>
<dbReference type="Pfam" id="PF25597">
    <property type="entry name" value="SH3_retrovirus"/>
    <property type="match status" value="1"/>
</dbReference>
<dbReference type="EMBL" id="JAEFBK010000008">
    <property type="protein sequence ID" value="KAG7578912.1"/>
    <property type="molecule type" value="Genomic_DNA"/>
</dbReference>
<dbReference type="Pfam" id="PF00665">
    <property type="entry name" value="rve"/>
    <property type="match status" value="1"/>
</dbReference>
<dbReference type="Pfam" id="PF13976">
    <property type="entry name" value="gag_pre-integrs"/>
    <property type="match status" value="1"/>
</dbReference>
<evidence type="ECO:0000259" key="3">
    <source>
        <dbReference type="PROSITE" id="PS50158"/>
    </source>
</evidence>
<dbReference type="InterPro" id="IPR029472">
    <property type="entry name" value="Copia-like_N"/>
</dbReference>
<sequence length="1594" mass="178766">MREVFDDGVGCKIKHTDFQIKRHAETDTVMKCEIDCVWLDTKGMVSRHSNTQVEKQARSGNLVLWVSIRSLLVVTEAEDPFATFRGCGCDQQNLSGCGNRDAKITTISKRRKHWGCVTPTTTGLKHKTISPYDLSANDNPGAIISQPLLNGLNYDEWALNFRMALSSRKKFGFLDGSISKPAAASPELEDWTANNHLIVGWIKQTIEPKIRSTISTREVAKDLWDIIKKRFSIKSGARLQQLRNSLANCKQNGSTVDEYFGRLTKLWDGISDCMSSKRCSCGKCECDLNTARDKELETLRIHDFLAGLDDSIHGVVRSQICAISPLPDLDTVYQTVSQNETIHSTATTEVPVMGFAAQVPSSPHPGTVQTRDLTRQFTNYAGGSRFVPGNRDPNRKCTSCGRMGHEASSCFKVVGYPEWWGDRPRNRGDTRSSQGFSAGRGRGSNPRANVSQIVTANAAAIDSSEITDSDRQGLTGLSDDQWKIVKKMINTGKASDQLSGKKSDISWILDTGATHHMTGRSDLMMDIRDIASVSVLLPAGADVVSTKQGTVRLTPTLSLHNVYLINGFHTNLISFGQLVTDNFLVGQVTNRLMILQDRITRTLIGSGEREGEGLYRFRGINSVSSMQANVRDDSILWHHRLGHPSSRITGMIPGVSSLLNNHSEDLIKKCEVCFRAKQTRQCFPDSSNNAKAVFDLIHLDLWGPYRTTAFCGSRYFLTIVDDYSRAVWLYLLPDKTRVSQRIRDFLAMIERQFNKRVKSIRSDNGTEFMCLTRFFQEQGILHETSCVHTPQQNGRAERKHRHILNVARALRFHANLPIDYWGECILNAGYLINRTPSILLNGETPFERLYGHAPSYSHLRVFGCLAYAHNIDHRGDKFATRSRRCVFLGYPYGKKGWKLFDLDREIFFVSRDVVFQEDVFPLSAKIPSSASPAPVVTTPVSHNNLPDDDPIAFIPAGDVHGNDSGPSDPILVSPPTSPRSPSTQNSPATKLTSPVQTTPVIEDVPTTSAVEELGPGKRKITPNVRLSDYVVGTATITPSSSLSPLSPVPQQPSGAVYPISDYVSYEQFTPQHRCFLTALSQNIEPRSFREAMAYEVWRNAMGSEIDALQRNHTWDLEELPPDKKALGSKWVFTIKFRSDGTIERHKARLVVLGNHQTEGIDYTETFSPVAKMTTVRMFLDFAAKKNHEVHQMDVHNAFLHGDLHEEVYMKLPQGFSTPNETRVCRLRKSLYGLKQAPRCWFAKLTAALIKYGFSQAPSDYSLFVYSKNGISLRILVYVDDLIISGNKPEEIKIFKEYLATCFHMKDLGFLKYFLGLEVSRNAKGIYVCQRKYASDIVTETGLLGCKPAGSPMDQNHRLGLATGPVLADPESYRRLVGRLIYLIATRPDLTYAVHILSRFMQTPRQEHWLAALKVVRYLKGTLGQGILLRADSSFHLTGWCDSDWQACPLSRRSISGWIVQLGSSIISWKAKKQDMVSMSSAEAEYRAMNAVTKELKWLKSLLYDLGVDHIEPMTIKCDSKAAIHISLNPVFHERTKHIERDCHFVRDEIVRRVVKPEHVYTEDQLADILTKALGRKEFDAFLLKLGIQDLHAPT</sequence>
<feature type="domain" description="CCHC-type" evidence="3">
    <location>
        <begin position="395"/>
        <end position="410"/>
    </location>
</feature>
<dbReference type="PANTHER" id="PTHR11439">
    <property type="entry name" value="GAG-POL-RELATED RETROTRANSPOSON"/>
    <property type="match status" value="1"/>
</dbReference>
<evidence type="ECO:0000256" key="1">
    <source>
        <dbReference type="PROSITE-ProRule" id="PRU00047"/>
    </source>
</evidence>
<keyword evidence="1" id="KW-0863">Zinc-finger</keyword>
<keyword evidence="1" id="KW-0479">Metal-binding</keyword>
<dbReference type="InterPro" id="IPR013103">
    <property type="entry name" value="RVT_2"/>
</dbReference>
<name>A0A8T2B035_9BRAS</name>
<dbReference type="Pfam" id="PF22936">
    <property type="entry name" value="Pol_BBD"/>
    <property type="match status" value="1"/>
</dbReference>
<accession>A0A8T2B035</accession>
<dbReference type="InterPro" id="IPR001878">
    <property type="entry name" value="Znf_CCHC"/>
</dbReference>
<dbReference type="Proteomes" id="UP000694240">
    <property type="component" value="Chromosome 8"/>
</dbReference>
<keyword evidence="1" id="KW-0862">Zinc</keyword>
<protein>
    <submittedName>
        <fullName evidence="5">Integrase catalytic core</fullName>
    </submittedName>
</protein>
<dbReference type="Pfam" id="PF07727">
    <property type="entry name" value="RVT_2"/>
    <property type="match status" value="1"/>
</dbReference>
<feature type="domain" description="Integrase catalytic" evidence="4">
    <location>
        <begin position="680"/>
        <end position="853"/>
    </location>
</feature>
<keyword evidence="6" id="KW-1185">Reference proteome</keyword>
<dbReference type="Pfam" id="PF14244">
    <property type="entry name" value="Retrotran_gag_3"/>
    <property type="match status" value="1"/>
</dbReference>
<dbReference type="GO" id="GO:0003676">
    <property type="term" value="F:nucleic acid binding"/>
    <property type="evidence" value="ECO:0007669"/>
    <property type="project" value="InterPro"/>
</dbReference>